<dbReference type="EMBL" id="GBRH01218463">
    <property type="protein sequence ID" value="JAD79432.1"/>
    <property type="molecule type" value="Transcribed_RNA"/>
</dbReference>
<dbReference type="GO" id="GO:0004175">
    <property type="term" value="F:endopeptidase activity"/>
    <property type="evidence" value="ECO:0007669"/>
    <property type="project" value="TreeGrafter"/>
</dbReference>
<keyword evidence="2" id="KW-0378">Hydrolase</keyword>
<dbReference type="InterPro" id="IPR005151">
    <property type="entry name" value="Tail-specific_protease"/>
</dbReference>
<reference evidence="5" key="1">
    <citation type="submission" date="2014-09" db="EMBL/GenBank/DDBJ databases">
        <authorList>
            <person name="Magalhaes I.L.F."/>
            <person name="Oliveira U."/>
            <person name="Santos F.R."/>
            <person name="Vidigal T.H.D.A."/>
            <person name="Brescovit A.D."/>
            <person name="Santos A.J."/>
        </authorList>
    </citation>
    <scope>NUCLEOTIDE SEQUENCE</scope>
    <source>
        <tissue evidence="5">Shoot tissue taken approximately 20 cm above the soil surface</tissue>
    </source>
</reference>
<feature type="domain" description="Tail specific protease" evidence="4">
    <location>
        <begin position="1"/>
        <end position="77"/>
    </location>
</feature>
<evidence type="ECO:0000256" key="1">
    <source>
        <dbReference type="ARBA" id="ARBA00022670"/>
    </source>
</evidence>
<dbReference type="Pfam" id="PF03572">
    <property type="entry name" value="Peptidase_S41"/>
    <property type="match status" value="1"/>
</dbReference>
<dbReference type="GO" id="GO:0006508">
    <property type="term" value="P:proteolysis"/>
    <property type="evidence" value="ECO:0007669"/>
    <property type="project" value="UniProtKB-KW"/>
</dbReference>
<dbReference type="PANTHER" id="PTHR32060:SF31">
    <property type="entry name" value="CARBOXYL-TERMINAL-PROCESSING PEPTIDASE 1, CHLOROPLASTIC"/>
    <property type="match status" value="1"/>
</dbReference>
<evidence type="ECO:0000256" key="2">
    <source>
        <dbReference type="ARBA" id="ARBA00022801"/>
    </source>
</evidence>
<protein>
    <recommendedName>
        <fullName evidence="4">Tail specific protease domain-containing protein</fullName>
    </recommendedName>
</protein>
<dbReference type="Gene3D" id="3.90.226.10">
    <property type="entry name" value="2-enoyl-CoA Hydratase, Chain A, domain 1"/>
    <property type="match status" value="1"/>
</dbReference>
<evidence type="ECO:0000256" key="3">
    <source>
        <dbReference type="ARBA" id="ARBA00022825"/>
    </source>
</evidence>
<sequence length="93" mass="10225">MLLVNNRTASASEIVASALHDNCKAVLVGERTFGKGLIQSVFELHDGSGIVVTVGKYVTPNHRDINGNGIEPDYNRLPDLNEVRDYLSRCQIK</sequence>
<dbReference type="MEROPS" id="S41.A02"/>
<dbReference type="PANTHER" id="PTHR32060">
    <property type="entry name" value="TAIL-SPECIFIC PROTEASE"/>
    <property type="match status" value="1"/>
</dbReference>
<dbReference type="SMART" id="SM00245">
    <property type="entry name" value="TSPc"/>
    <property type="match status" value="1"/>
</dbReference>
<dbReference type="InterPro" id="IPR029045">
    <property type="entry name" value="ClpP/crotonase-like_dom_sf"/>
</dbReference>
<evidence type="ECO:0000313" key="5">
    <source>
        <dbReference type="EMBL" id="JAD79432.1"/>
    </source>
</evidence>
<dbReference type="AlphaFoldDB" id="A0A0A9D6R9"/>
<dbReference type="GO" id="GO:0008236">
    <property type="term" value="F:serine-type peptidase activity"/>
    <property type="evidence" value="ECO:0007669"/>
    <property type="project" value="UniProtKB-KW"/>
</dbReference>
<accession>A0A0A9D6R9</accession>
<keyword evidence="1" id="KW-0645">Protease</keyword>
<reference evidence="5" key="2">
    <citation type="journal article" date="2015" name="Data Brief">
        <title>Shoot transcriptome of the giant reed, Arundo donax.</title>
        <authorList>
            <person name="Barrero R.A."/>
            <person name="Guerrero F.D."/>
            <person name="Moolhuijzen P."/>
            <person name="Goolsby J.A."/>
            <person name="Tidwell J."/>
            <person name="Bellgard S.E."/>
            <person name="Bellgard M.I."/>
        </authorList>
    </citation>
    <scope>NUCLEOTIDE SEQUENCE</scope>
    <source>
        <tissue evidence="5">Shoot tissue taken approximately 20 cm above the soil surface</tissue>
    </source>
</reference>
<proteinExistence type="predicted"/>
<dbReference type="CDD" id="cd07560">
    <property type="entry name" value="Peptidase_S41_CPP"/>
    <property type="match status" value="1"/>
</dbReference>
<keyword evidence="3" id="KW-0720">Serine protease</keyword>
<dbReference type="SUPFAM" id="SSF52096">
    <property type="entry name" value="ClpP/crotonase"/>
    <property type="match status" value="1"/>
</dbReference>
<evidence type="ECO:0000259" key="4">
    <source>
        <dbReference type="SMART" id="SM00245"/>
    </source>
</evidence>
<dbReference type="Gene3D" id="3.30.750.44">
    <property type="match status" value="1"/>
</dbReference>
<name>A0A0A9D6R9_ARUDO</name>
<dbReference type="InterPro" id="IPR004447">
    <property type="entry name" value="Peptidase_S41A"/>
</dbReference>
<organism evidence="5">
    <name type="scientific">Arundo donax</name>
    <name type="common">Giant reed</name>
    <name type="synonym">Donax arundinaceus</name>
    <dbReference type="NCBI Taxonomy" id="35708"/>
    <lineage>
        <taxon>Eukaryota</taxon>
        <taxon>Viridiplantae</taxon>
        <taxon>Streptophyta</taxon>
        <taxon>Embryophyta</taxon>
        <taxon>Tracheophyta</taxon>
        <taxon>Spermatophyta</taxon>
        <taxon>Magnoliopsida</taxon>
        <taxon>Liliopsida</taxon>
        <taxon>Poales</taxon>
        <taxon>Poaceae</taxon>
        <taxon>PACMAD clade</taxon>
        <taxon>Arundinoideae</taxon>
        <taxon>Arundineae</taxon>
        <taxon>Arundo</taxon>
    </lineage>
</organism>